<dbReference type="Pfam" id="PF08441">
    <property type="entry name" value="Integrin_A_Ig_1"/>
    <property type="match status" value="1"/>
</dbReference>
<dbReference type="InterPro" id="IPR048286">
    <property type="entry name" value="Integrin_alpha_Ig-like_3"/>
</dbReference>
<evidence type="ECO:0000313" key="18">
    <source>
        <dbReference type="EMBL" id="CAG5117311.1"/>
    </source>
</evidence>
<sequence>VCSPNWKDTTVPAFTFSLGRCTFTDPLDDSITDNFMPFFENSGKTNYIRKIDNRVEYYYGMASFGFSVDSDKSSVFVMGAPGVTISEGTVVILDVNTRVMSNYTTALVNKLYTTAFGYIGYSVKIGRFCDGTDTCFAASAPNSNRVGMILIYRWVNQNDLQLIQKFEERQAWSYFGYTLCAVDTNGDVYDELLVGAPLYTDIADTHHGHDQGRVFIYARSTTSEKLMQKGYLDGTKKKFARFGTAIQKIGDINVDNYTDVAVGAPGEDDGAGCIYIYLGGLAGLVNSPSQRITAKEVSTGLSEPVTGFGFSFSDYAVPGKEAYPVFVATSVASDTIFVLRTRPIVDVTTSLTADPNPVDDEKPCREKGIVGVCFKVKLCMKYKVRRGSSQQLSFQVGLNMDVQVRSNLKRAMIRLNNTNLVESVPEFMKNMTVADRDYCTDFVAVLREHQVNQDRFTPLIIVAKYVLLENPSLDVNPMLDATKSNNVSLTVTFANKCGDDNICRVDLAVKGSLSYKHAGNWNNIVVNGTEELHVNIGVKNSKETSYWTVIKVEVDSPVSYSRFTSGVSINCQEEQSTPDDTNAVSNRLGLAKAKAVLCNYYKPLHQNATFDLTVVFATEPMELTKGTLQVTAQALPKNVNNPEETMNDNTLSMITSVQMIADVSVEGTSSPSEVSISEAKQISPDKKANGEIIFRKTGIEIKPHNVTHKILVKNNGPSFLPQTKIAISVPVYLLDGTEFISYAEVKITTVDGKVAQCYGTKQFESLEQTTSSVTATTETHPAETSRSTSGTQETTTFGFPPINTRKKRAADDKEENKVYTLNCDVEEICQVYICETGTIIQSGSHAEINVSLVVDLANIPLPENNNSFHYTVQAKVIEPVHPLFKSWEKERVIQTVTKFQLVQSGGKINIWIIIGCVIAGLVLITIIVLIFWKLGFFKRDKHQQVEKWRRESKRLSRKGYSKAPDEDGAPAEANPDASS</sequence>
<dbReference type="InterPro" id="IPR028994">
    <property type="entry name" value="Integrin_alpha_N"/>
</dbReference>
<feature type="compositionally biased region" description="Polar residues" evidence="14">
    <location>
        <begin position="782"/>
        <end position="797"/>
    </location>
</feature>
<evidence type="ECO:0000256" key="7">
    <source>
        <dbReference type="ARBA" id="ARBA00022989"/>
    </source>
</evidence>
<keyword evidence="19" id="KW-1185">Reference proteome</keyword>
<keyword evidence="9 13" id="KW-0472">Membrane</keyword>
<evidence type="ECO:0000256" key="5">
    <source>
        <dbReference type="ARBA" id="ARBA00022737"/>
    </source>
</evidence>
<dbReference type="InterPro" id="IPR018184">
    <property type="entry name" value="Integrin_alpha_C_CS"/>
</dbReference>
<dbReference type="GO" id="GO:0005178">
    <property type="term" value="F:integrin binding"/>
    <property type="evidence" value="ECO:0007669"/>
    <property type="project" value="TreeGrafter"/>
</dbReference>
<dbReference type="GO" id="GO:0008305">
    <property type="term" value="C:integrin complex"/>
    <property type="evidence" value="ECO:0007669"/>
    <property type="project" value="InterPro"/>
</dbReference>
<dbReference type="InterPro" id="IPR013517">
    <property type="entry name" value="FG-GAP"/>
</dbReference>
<comment type="similarity">
    <text evidence="2 13">Belongs to the integrin alpha chain family.</text>
</comment>
<dbReference type="Gene3D" id="2.60.40.1460">
    <property type="entry name" value="Integrin domains. Chain A, domain 2"/>
    <property type="match status" value="1"/>
</dbReference>
<evidence type="ECO:0000256" key="12">
    <source>
        <dbReference type="PROSITE-ProRule" id="PRU00803"/>
    </source>
</evidence>
<accession>A0A8S3YPU8</accession>
<dbReference type="GO" id="GO:0007160">
    <property type="term" value="P:cell-matrix adhesion"/>
    <property type="evidence" value="ECO:0007669"/>
    <property type="project" value="TreeGrafter"/>
</dbReference>
<dbReference type="InterPro" id="IPR013519">
    <property type="entry name" value="Int_alpha_beta-p"/>
</dbReference>
<dbReference type="SMART" id="SM00191">
    <property type="entry name" value="Int_alpha"/>
    <property type="match status" value="4"/>
</dbReference>
<name>A0A8S3YPU8_9EUPU</name>
<evidence type="ECO:0000256" key="10">
    <source>
        <dbReference type="ARBA" id="ARBA00023170"/>
    </source>
</evidence>
<dbReference type="GO" id="GO:0098609">
    <property type="term" value="P:cell-cell adhesion"/>
    <property type="evidence" value="ECO:0007669"/>
    <property type="project" value="TreeGrafter"/>
</dbReference>
<dbReference type="GO" id="GO:0007229">
    <property type="term" value="P:integrin-mediated signaling pathway"/>
    <property type="evidence" value="ECO:0007669"/>
    <property type="project" value="UniProtKB-KW"/>
</dbReference>
<dbReference type="Proteomes" id="UP000678393">
    <property type="component" value="Unassembled WGS sequence"/>
</dbReference>
<dbReference type="PROSITE" id="PS51470">
    <property type="entry name" value="FG_GAP"/>
    <property type="match status" value="2"/>
</dbReference>
<dbReference type="InterPro" id="IPR013649">
    <property type="entry name" value="Integrin_alpha_Ig-like_1"/>
</dbReference>
<keyword evidence="10 13" id="KW-0675">Receptor</keyword>
<dbReference type="PANTHER" id="PTHR23220">
    <property type="entry name" value="INTEGRIN ALPHA"/>
    <property type="match status" value="1"/>
</dbReference>
<evidence type="ECO:0000256" key="13">
    <source>
        <dbReference type="RuleBase" id="RU003762"/>
    </source>
</evidence>
<dbReference type="PANTHER" id="PTHR23220:SF83">
    <property type="entry name" value="INTEGRIN ALPHA-PS3-RELATED"/>
    <property type="match status" value="1"/>
</dbReference>
<keyword evidence="6 13" id="KW-0130">Cell adhesion</keyword>
<keyword evidence="4" id="KW-0732">Signal</keyword>
<keyword evidence="5" id="KW-0677">Repeat</keyword>
<feature type="region of interest" description="Disordered" evidence="14">
    <location>
        <begin position="768"/>
        <end position="811"/>
    </location>
</feature>
<dbReference type="GO" id="GO:0033627">
    <property type="term" value="P:cell adhesion mediated by integrin"/>
    <property type="evidence" value="ECO:0007669"/>
    <property type="project" value="TreeGrafter"/>
</dbReference>
<dbReference type="Pfam" id="PF20805">
    <property type="entry name" value="Integrin_A_Ig_2"/>
    <property type="match status" value="1"/>
</dbReference>
<feature type="compositionally biased region" description="Basic residues" evidence="14">
    <location>
        <begin position="950"/>
        <end position="960"/>
    </location>
</feature>
<dbReference type="InterPro" id="IPR048285">
    <property type="entry name" value="Integrin_alpha_Ig-like_2"/>
</dbReference>
<evidence type="ECO:0008006" key="20">
    <source>
        <dbReference type="Google" id="ProtNLM"/>
    </source>
</evidence>
<evidence type="ECO:0000256" key="2">
    <source>
        <dbReference type="ARBA" id="ARBA00008054"/>
    </source>
</evidence>
<comment type="subcellular location">
    <subcellularLocation>
        <location evidence="1 13">Membrane</location>
        <topology evidence="1 13">Single-pass type I membrane protein</topology>
    </subcellularLocation>
</comment>
<dbReference type="SUPFAM" id="SSF69318">
    <property type="entry name" value="Integrin alpha N-terminal domain"/>
    <property type="match status" value="1"/>
</dbReference>
<keyword evidence="7 13" id="KW-1133">Transmembrane helix</keyword>
<feature type="domain" description="Integrin alpha third immunoglobulin-like" evidence="17">
    <location>
        <begin position="663"/>
        <end position="855"/>
    </location>
</feature>
<dbReference type="Gene3D" id="2.60.40.1510">
    <property type="entry name" value="ntegrin, alpha v. Chain A, domain 3"/>
    <property type="match status" value="1"/>
</dbReference>
<dbReference type="Pfam" id="PF20806">
    <property type="entry name" value="Integrin_A_Ig_3"/>
    <property type="match status" value="1"/>
</dbReference>
<evidence type="ECO:0000256" key="6">
    <source>
        <dbReference type="ARBA" id="ARBA00022889"/>
    </source>
</evidence>
<evidence type="ECO:0000256" key="4">
    <source>
        <dbReference type="ARBA" id="ARBA00022729"/>
    </source>
</evidence>
<dbReference type="PRINTS" id="PR01185">
    <property type="entry name" value="INTEGRINA"/>
</dbReference>
<dbReference type="InterPro" id="IPR032695">
    <property type="entry name" value="Integrin_dom_sf"/>
</dbReference>
<dbReference type="Gene3D" id="1.20.5.930">
    <property type="entry name" value="Bicelle-embedded integrin alpha(iib) transmembrane segment"/>
    <property type="match status" value="1"/>
</dbReference>
<dbReference type="GO" id="GO:0009897">
    <property type="term" value="C:external side of plasma membrane"/>
    <property type="evidence" value="ECO:0007669"/>
    <property type="project" value="TreeGrafter"/>
</dbReference>
<feature type="compositionally biased region" description="Low complexity" evidence="14">
    <location>
        <begin position="769"/>
        <end position="779"/>
    </location>
</feature>
<evidence type="ECO:0000256" key="8">
    <source>
        <dbReference type="ARBA" id="ARBA00023037"/>
    </source>
</evidence>
<gene>
    <name evidence="18" type="ORF">CUNI_LOCUS2869</name>
</gene>
<evidence type="ECO:0000259" key="16">
    <source>
        <dbReference type="Pfam" id="PF20805"/>
    </source>
</evidence>
<dbReference type="SUPFAM" id="SSF69179">
    <property type="entry name" value="Integrin domains"/>
    <property type="match status" value="3"/>
</dbReference>
<evidence type="ECO:0000256" key="11">
    <source>
        <dbReference type="ARBA" id="ARBA00023180"/>
    </source>
</evidence>
<evidence type="ECO:0000256" key="9">
    <source>
        <dbReference type="ARBA" id="ARBA00023136"/>
    </source>
</evidence>
<evidence type="ECO:0000313" key="19">
    <source>
        <dbReference type="Proteomes" id="UP000678393"/>
    </source>
</evidence>
<feature type="domain" description="Integrin alpha second immunoglobulin-like" evidence="16">
    <location>
        <begin position="497"/>
        <end position="650"/>
    </location>
</feature>
<feature type="non-terminal residue" evidence="18">
    <location>
        <position position="1"/>
    </location>
</feature>
<comment type="caution">
    <text evidence="18">The sequence shown here is derived from an EMBL/GenBank/DDBJ whole genome shotgun (WGS) entry which is preliminary data.</text>
</comment>
<feature type="repeat" description="FG-GAP" evidence="12">
    <location>
        <begin position="161"/>
        <end position="226"/>
    </location>
</feature>
<dbReference type="Gene3D" id="2.130.10.130">
    <property type="entry name" value="Integrin alpha, N-terminal"/>
    <property type="match status" value="1"/>
</dbReference>
<dbReference type="OrthoDB" id="5573735at2759"/>
<evidence type="ECO:0000256" key="3">
    <source>
        <dbReference type="ARBA" id="ARBA00022692"/>
    </source>
</evidence>
<proteinExistence type="inferred from homology"/>
<dbReference type="Gene3D" id="2.60.40.1530">
    <property type="entry name" value="ntegrin, alpha v. Chain A, domain 4"/>
    <property type="match status" value="1"/>
</dbReference>
<dbReference type="EMBL" id="CAJHNH020000385">
    <property type="protein sequence ID" value="CAG5117311.1"/>
    <property type="molecule type" value="Genomic_DNA"/>
</dbReference>
<dbReference type="InterPro" id="IPR000413">
    <property type="entry name" value="Integrin_alpha"/>
</dbReference>
<evidence type="ECO:0000256" key="1">
    <source>
        <dbReference type="ARBA" id="ARBA00004479"/>
    </source>
</evidence>
<evidence type="ECO:0000256" key="14">
    <source>
        <dbReference type="SAM" id="MobiDB-lite"/>
    </source>
</evidence>
<reference evidence="18" key="1">
    <citation type="submission" date="2021-04" db="EMBL/GenBank/DDBJ databases">
        <authorList>
            <consortium name="Molecular Ecology Group"/>
        </authorList>
    </citation>
    <scope>NUCLEOTIDE SEQUENCE</scope>
</reference>
<evidence type="ECO:0000259" key="17">
    <source>
        <dbReference type="Pfam" id="PF20806"/>
    </source>
</evidence>
<dbReference type="Pfam" id="PF01839">
    <property type="entry name" value="FG-GAP"/>
    <property type="match status" value="2"/>
</dbReference>
<feature type="repeat" description="FG-GAP" evidence="12">
    <location>
        <begin position="228"/>
        <end position="286"/>
    </location>
</feature>
<dbReference type="AlphaFoldDB" id="A0A8S3YPU8"/>
<keyword evidence="11" id="KW-0325">Glycoprotein</keyword>
<dbReference type="PROSITE" id="PS00242">
    <property type="entry name" value="INTEGRIN_ALPHA"/>
    <property type="match status" value="1"/>
</dbReference>
<feature type="region of interest" description="Disordered" evidence="14">
    <location>
        <begin position="948"/>
        <end position="979"/>
    </location>
</feature>
<keyword evidence="3 13" id="KW-0812">Transmembrane</keyword>
<feature type="domain" description="Integrin alpha first immunoglubulin-like" evidence="15">
    <location>
        <begin position="341"/>
        <end position="495"/>
    </location>
</feature>
<protein>
    <recommendedName>
        <fullName evidence="20">Integrin alpha-2 domain-containing protein</fullName>
    </recommendedName>
</protein>
<keyword evidence="8 13" id="KW-0401">Integrin</keyword>
<evidence type="ECO:0000259" key="15">
    <source>
        <dbReference type="Pfam" id="PF08441"/>
    </source>
</evidence>
<feature type="transmembrane region" description="Helical" evidence="13">
    <location>
        <begin position="910"/>
        <end position="932"/>
    </location>
</feature>
<organism evidence="18 19">
    <name type="scientific">Candidula unifasciata</name>
    <dbReference type="NCBI Taxonomy" id="100452"/>
    <lineage>
        <taxon>Eukaryota</taxon>
        <taxon>Metazoa</taxon>
        <taxon>Spiralia</taxon>
        <taxon>Lophotrochozoa</taxon>
        <taxon>Mollusca</taxon>
        <taxon>Gastropoda</taxon>
        <taxon>Heterobranchia</taxon>
        <taxon>Euthyneura</taxon>
        <taxon>Panpulmonata</taxon>
        <taxon>Eupulmonata</taxon>
        <taxon>Stylommatophora</taxon>
        <taxon>Helicina</taxon>
        <taxon>Helicoidea</taxon>
        <taxon>Geomitridae</taxon>
        <taxon>Candidula</taxon>
    </lineage>
</organism>